<evidence type="ECO:0000313" key="6">
    <source>
        <dbReference type="EMBL" id="OQO92618.1"/>
    </source>
</evidence>
<feature type="binding site" evidence="4">
    <location>
        <position position="97"/>
    </location>
    <ligand>
        <name>substrate</name>
    </ligand>
</feature>
<dbReference type="STRING" id="1962155.B1813_10650"/>
<dbReference type="Pfam" id="PF08450">
    <property type="entry name" value="SGL"/>
    <property type="match status" value="1"/>
</dbReference>
<dbReference type="SUPFAM" id="SSF63829">
    <property type="entry name" value="Calcium-dependent phosphotriesterase"/>
    <property type="match status" value="1"/>
</dbReference>
<evidence type="ECO:0000256" key="3">
    <source>
        <dbReference type="PIRSR" id="PIRSR605511-1"/>
    </source>
</evidence>
<evidence type="ECO:0000259" key="5">
    <source>
        <dbReference type="Pfam" id="PF08450"/>
    </source>
</evidence>
<comment type="caution">
    <text evidence="6">The sequence shown here is derived from an EMBL/GenBank/DDBJ whole genome shotgun (WGS) entry which is preliminary data.</text>
</comment>
<feature type="binding site" evidence="4">
    <location>
        <position position="211"/>
    </location>
    <ligand>
        <name>a divalent metal cation</name>
        <dbReference type="ChEBI" id="CHEBI:60240"/>
    </ligand>
</feature>
<sequence>MDTGMILSTGHAYTECARWHEGRLWFVDMHRHHVIAVTPDGDQEIIVEVPGRTGGIGWLPDGRLLVVQQDTRTILRLDPSGLVVHADLSSTVPSMLNDMWVDSTGRAWVGEMGFDPHEFLARPEVITALAADVVDGPLPVPSTSRVFAVEPDGTWRVAATDLVFSNGIVLDEQRQRLIVAETIGARLTVFNVADDGTLQNRQEWSLGFAPDGIALDPEGRVWVADPMHMSARQITDGTQTGRVAATQLCLDCAVGGPDGDTLYLCTSPTTEVEESLTLADSRIEATTIRVTG</sequence>
<feature type="domain" description="SMP-30/Gluconolactonase/LRE-like region" evidence="5">
    <location>
        <begin position="14"/>
        <end position="266"/>
    </location>
</feature>
<dbReference type="GO" id="GO:0016787">
    <property type="term" value="F:hydrolase activity"/>
    <property type="evidence" value="ECO:0007669"/>
    <property type="project" value="UniProtKB-KW"/>
</dbReference>
<dbReference type="GO" id="GO:0046872">
    <property type="term" value="F:metal ion binding"/>
    <property type="evidence" value="ECO:0007669"/>
    <property type="project" value="UniProtKB-KW"/>
</dbReference>
<gene>
    <name evidence="6" type="ORF">B1813_10650</name>
</gene>
<feature type="active site" description="Proton donor/acceptor" evidence="3">
    <location>
        <position position="211"/>
    </location>
</feature>
<organism evidence="6 7">
    <name type="scientific">Saccharomonospora piscinae</name>
    <dbReference type="NCBI Taxonomy" id="687388"/>
    <lineage>
        <taxon>Bacteria</taxon>
        <taxon>Bacillati</taxon>
        <taxon>Actinomycetota</taxon>
        <taxon>Actinomycetes</taxon>
        <taxon>Pseudonocardiales</taxon>
        <taxon>Pseudonocardiaceae</taxon>
        <taxon>Saccharomonospora</taxon>
    </lineage>
</organism>
<evidence type="ECO:0000256" key="4">
    <source>
        <dbReference type="PIRSR" id="PIRSR605511-2"/>
    </source>
</evidence>
<feature type="binding site" evidence="4">
    <location>
        <position position="115"/>
    </location>
    <ligand>
        <name>substrate</name>
    </ligand>
</feature>
<feature type="binding site" evidence="4">
    <location>
        <position position="15"/>
    </location>
    <ligand>
        <name>a divalent metal cation</name>
        <dbReference type="ChEBI" id="CHEBI:60240"/>
    </ligand>
</feature>
<keyword evidence="7" id="KW-1185">Reference proteome</keyword>
<dbReference type="EMBL" id="MWIH01000005">
    <property type="protein sequence ID" value="OQO92618.1"/>
    <property type="molecule type" value="Genomic_DNA"/>
</dbReference>
<protein>
    <recommendedName>
        <fullName evidence="5">SMP-30/Gluconolactonase/LRE-like region domain-containing protein</fullName>
    </recommendedName>
</protein>
<dbReference type="PRINTS" id="PR01790">
    <property type="entry name" value="SMP30FAMILY"/>
</dbReference>
<keyword evidence="4" id="KW-0479">Metal-binding</keyword>
<dbReference type="Gene3D" id="2.120.10.30">
    <property type="entry name" value="TolB, C-terminal domain"/>
    <property type="match status" value="1"/>
</dbReference>
<name>A0A1V9A6E1_SACPI</name>
<reference evidence="6 7" key="1">
    <citation type="submission" date="2017-02" db="EMBL/GenBank/DDBJ databases">
        <title>Draft genome of Saccharomonospora sp. 154.</title>
        <authorList>
            <person name="Alonso-Carmona G.S."/>
            <person name="De La Haba R."/>
            <person name="Vera-Gargallo B."/>
            <person name="Sandoval-Trujillo A.H."/>
            <person name="Ramirez-Duran N."/>
            <person name="Ventosa A."/>
        </authorList>
    </citation>
    <scope>NUCLEOTIDE SEQUENCE [LARGE SCALE GENOMIC DNA]</scope>
    <source>
        <strain evidence="6 7">LRS4.154</strain>
    </source>
</reference>
<dbReference type="PANTHER" id="PTHR47572:SF4">
    <property type="entry name" value="LACTONASE DRP35"/>
    <property type="match status" value="1"/>
</dbReference>
<keyword evidence="4" id="KW-0862">Zinc</keyword>
<keyword evidence="2" id="KW-0378">Hydrolase</keyword>
<dbReference type="PANTHER" id="PTHR47572">
    <property type="entry name" value="LIPOPROTEIN-RELATED"/>
    <property type="match status" value="1"/>
</dbReference>
<dbReference type="AlphaFoldDB" id="A0A1V9A6E1"/>
<dbReference type="InterPro" id="IPR005511">
    <property type="entry name" value="SMP-30"/>
</dbReference>
<dbReference type="InterPro" id="IPR051262">
    <property type="entry name" value="SMP-30/CGR1_Lactonase"/>
</dbReference>
<dbReference type="InterPro" id="IPR011042">
    <property type="entry name" value="6-blade_b-propeller_TolB-like"/>
</dbReference>
<feature type="binding site" evidence="4">
    <location>
        <position position="166"/>
    </location>
    <ligand>
        <name>a divalent metal cation</name>
        <dbReference type="ChEBI" id="CHEBI:60240"/>
    </ligand>
</feature>
<evidence type="ECO:0000256" key="2">
    <source>
        <dbReference type="ARBA" id="ARBA00022801"/>
    </source>
</evidence>
<proteinExistence type="inferred from homology"/>
<dbReference type="Proteomes" id="UP000192591">
    <property type="component" value="Unassembled WGS sequence"/>
</dbReference>
<evidence type="ECO:0000313" key="7">
    <source>
        <dbReference type="Proteomes" id="UP000192591"/>
    </source>
</evidence>
<accession>A0A1V9A6E1</accession>
<dbReference type="InterPro" id="IPR013658">
    <property type="entry name" value="SGL"/>
</dbReference>
<evidence type="ECO:0000256" key="1">
    <source>
        <dbReference type="ARBA" id="ARBA00008853"/>
    </source>
</evidence>
<comment type="cofactor">
    <cofactor evidence="4">
        <name>Zn(2+)</name>
        <dbReference type="ChEBI" id="CHEBI:29105"/>
    </cofactor>
    <text evidence="4">Binds 1 divalent metal cation per subunit.</text>
</comment>
<dbReference type="RefSeq" id="WP_081191656.1">
    <property type="nucleotide sequence ID" value="NZ_MWIH01000005.1"/>
</dbReference>
<comment type="similarity">
    <text evidence="1">Belongs to the SMP-30/CGR1 family.</text>
</comment>